<evidence type="ECO:0000256" key="1">
    <source>
        <dbReference type="SAM" id="SignalP"/>
    </source>
</evidence>
<sequence>MGSSYSPLVLLFVLLLFPFSAPSPARSGTVVPRLPGFRGPLPFHLETGSAFRRLPFISLPLPGSNGCSDPFPVLLCRLFPQVRGGGRGEPRGVLLLLHRVGRHPQRGPSAPVAHWRPEVLRLLWSRLRSG</sequence>
<keyword evidence="1" id="KW-0732">Signal</keyword>
<name>A0A426XF56_ENSVE</name>
<gene>
    <name evidence="2" type="ORF">B296_00059072</name>
</gene>
<comment type="caution">
    <text evidence="2">The sequence shown here is derived from an EMBL/GenBank/DDBJ whole genome shotgun (WGS) entry which is preliminary data.</text>
</comment>
<accession>A0A426XF56</accession>
<evidence type="ECO:0000313" key="3">
    <source>
        <dbReference type="Proteomes" id="UP000287651"/>
    </source>
</evidence>
<dbReference type="EMBL" id="AMZH03021509">
    <property type="protein sequence ID" value="RRT38131.1"/>
    <property type="molecule type" value="Genomic_DNA"/>
</dbReference>
<protein>
    <recommendedName>
        <fullName evidence="4">Secreted protein</fullName>
    </recommendedName>
</protein>
<feature type="chain" id="PRO_5019429374" description="Secreted protein" evidence="1">
    <location>
        <begin position="28"/>
        <end position="130"/>
    </location>
</feature>
<feature type="signal peptide" evidence="1">
    <location>
        <begin position="1"/>
        <end position="27"/>
    </location>
</feature>
<dbReference type="Proteomes" id="UP000287651">
    <property type="component" value="Unassembled WGS sequence"/>
</dbReference>
<dbReference type="AlphaFoldDB" id="A0A426XF56"/>
<reference evidence="2 3" key="1">
    <citation type="journal article" date="2014" name="Agronomy (Basel)">
        <title>A Draft Genome Sequence for Ensete ventricosum, the Drought-Tolerant Tree Against Hunger.</title>
        <authorList>
            <person name="Harrison J."/>
            <person name="Moore K.A."/>
            <person name="Paszkiewicz K."/>
            <person name="Jones T."/>
            <person name="Grant M."/>
            <person name="Ambacheew D."/>
            <person name="Muzemil S."/>
            <person name="Studholme D.J."/>
        </authorList>
    </citation>
    <scope>NUCLEOTIDE SEQUENCE [LARGE SCALE GENOMIC DNA]</scope>
</reference>
<evidence type="ECO:0008006" key="4">
    <source>
        <dbReference type="Google" id="ProtNLM"/>
    </source>
</evidence>
<organism evidence="2 3">
    <name type="scientific">Ensete ventricosum</name>
    <name type="common">Abyssinian banana</name>
    <name type="synonym">Musa ensete</name>
    <dbReference type="NCBI Taxonomy" id="4639"/>
    <lineage>
        <taxon>Eukaryota</taxon>
        <taxon>Viridiplantae</taxon>
        <taxon>Streptophyta</taxon>
        <taxon>Embryophyta</taxon>
        <taxon>Tracheophyta</taxon>
        <taxon>Spermatophyta</taxon>
        <taxon>Magnoliopsida</taxon>
        <taxon>Liliopsida</taxon>
        <taxon>Zingiberales</taxon>
        <taxon>Musaceae</taxon>
        <taxon>Ensete</taxon>
    </lineage>
</organism>
<evidence type="ECO:0000313" key="2">
    <source>
        <dbReference type="EMBL" id="RRT38131.1"/>
    </source>
</evidence>
<proteinExistence type="predicted"/>